<protein>
    <submittedName>
        <fullName evidence="2">Uncharacterized protein</fullName>
    </submittedName>
</protein>
<dbReference type="InterPro" id="IPR024079">
    <property type="entry name" value="MetalloPept_cat_dom_sf"/>
</dbReference>
<dbReference type="GO" id="GO:0006508">
    <property type="term" value="P:proteolysis"/>
    <property type="evidence" value="ECO:0007669"/>
    <property type="project" value="InterPro"/>
</dbReference>
<evidence type="ECO:0000256" key="1">
    <source>
        <dbReference type="SAM" id="MobiDB-lite"/>
    </source>
</evidence>
<dbReference type="SUPFAM" id="SSF55486">
    <property type="entry name" value="Metalloproteases ('zincins'), catalytic domain"/>
    <property type="match status" value="1"/>
</dbReference>
<feature type="compositionally biased region" description="Pro residues" evidence="1">
    <location>
        <begin position="227"/>
        <end position="245"/>
    </location>
</feature>
<comment type="caution">
    <text evidence="2">The sequence shown here is derived from an EMBL/GenBank/DDBJ whole genome shotgun (WGS) entry which is preliminary data.</text>
</comment>
<feature type="region of interest" description="Disordered" evidence="1">
    <location>
        <begin position="159"/>
        <end position="294"/>
    </location>
</feature>
<dbReference type="PANTHER" id="PTHR24216:SF65">
    <property type="entry name" value="PAXILLIN-LIKE PROTEIN 1"/>
    <property type="match status" value="1"/>
</dbReference>
<dbReference type="Proteomes" id="UP000821866">
    <property type="component" value="Chromosome 8"/>
</dbReference>
<feature type="compositionally biased region" description="Basic and acidic residues" evidence="1">
    <location>
        <begin position="1348"/>
        <end position="1362"/>
    </location>
</feature>
<dbReference type="PANTHER" id="PTHR24216">
    <property type="entry name" value="PAXILLIN-RELATED"/>
    <property type="match status" value="1"/>
</dbReference>
<reference evidence="2" key="2">
    <citation type="submission" date="2021-09" db="EMBL/GenBank/DDBJ databases">
        <authorList>
            <person name="Jia N."/>
            <person name="Wang J."/>
            <person name="Shi W."/>
            <person name="Du L."/>
            <person name="Sun Y."/>
            <person name="Zhan W."/>
            <person name="Jiang J."/>
            <person name="Wang Q."/>
            <person name="Zhang B."/>
            <person name="Ji P."/>
            <person name="Sakyi L.B."/>
            <person name="Cui X."/>
            <person name="Yuan T."/>
            <person name="Jiang B."/>
            <person name="Yang W."/>
            <person name="Lam T.T.-Y."/>
            <person name="Chang Q."/>
            <person name="Ding S."/>
            <person name="Wang X."/>
            <person name="Zhu J."/>
            <person name="Ruan X."/>
            <person name="Zhao L."/>
            <person name="Wei J."/>
            <person name="Que T."/>
            <person name="Du C."/>
            <person name="Cheng J."/>
            <person name="Dai P."/>
            <person name="Han X."/>
            <person name="Huang E."/>
            <person name="Gao Y."/>
            <person name="Liu J."/>
            <person name="Shao H."/>
            <person name="Ye R."/>
            <person name="Li L."/>
            <person name="Wei W."/>
            <person name="Wang X."/>
            <person name="Wang C."/>
            <person name="Huo Q."/>
            <person name="Li W."/>
            <person name="Guo W."/>
            <person name="Chen H."/>
            <person name="Chen S."/>
            <person name="Zhou L."/>
            <person name="Zhou L."/>
            <person name="Ni X."/>
            <person name="Tian J."/>
            <person name="Zhou Y."/>
            <person name="Sheng Y."/>
            <person name="Liu T."/>
            <person name="Pan Y."/>
            <person name="Xia L."/>
            <person name="Li J."/>
            <person name="Zhao F."/>
            <person name="Cao W."/>
        </authorList>
    </citation>
    <scope>NUCLEOTIDE SEQUENCE</scope>
    <source>
        <strain evidence="2">Rmic-2018</strain>
        <tissue evidence="2">Larvae</tissue>
    </source>
</reference>
<feature type="compositionally biased region" description="Polar residues" evidence="1">
    <location>
        <begin position="101"/>
        <end position="111"/>
    </location>
</feature>
<evidence type="ECO:0000313" key="2">
    <source>
        <dbReference type="EMBL" id="KAH8018402.1"/>
    </source>
</evidence>
<dbReference type="GO" id="GO:0004222">
    <property type="term" value="F:metalloendopeptidase activity"/>
    <property type="evidence" value="ECO:0007669"/>
    <property type="project" value="InterPro"/>
</dbReference>
<reference evidence="2" key="1">
    <citation type="journal article" date="2020" name="Cell">
        <title>Large-Scale Comparative Analyses of Tick Genomes Elucidate Their Genetic Diversity and Vector Capacities.</title>
        <authorList>
            <consortium name="Tick Genome and Microbiome Consortium (TIGMIC)"/>
            <person name="Jia N."/>
            <person name="Wang J."/>
            <person name="Shi W."/>
            <person name="Du L."/>
            <person name="Sun Y."/>
            <person name="Zhan W."/>
            <person name="Jiang J.F."/>
            <person name="Wang Q."/>
            <person name="Zhang B."/>
            <person name="Ji P."/>
            <person name="Bell-Sakyi L."/>
            <person name="Cui X.M."/>
            <person name="Yuan T.T."/>
            <person name="Jiang B.G."/>
            <person name="Yang W.F."/>
            <person name="Lam T.T."/>
            <person name="Chang Q.C."/>
            <person name="Ding S.J."/>
            <person name="Wang X.J."/>
            <person name="Zhu J.G."/>
            <person name="Ruan X.D."/>
            <person name="Zhao L."/>
            <person name="Wei J.T."/>
            <person name="Ye R.Z."/>
            <person name="Que T.C."/>
            <person name="Du C.H."/>
            <person name="Zhou Y.H."/>
            <person name="Cheng J.X."/>
            <person name="Dai P.F."/>
            <person name="Guo W.B."/>
            <person name="Han X.H."/>
            <person name="Huang E.J."/>
            <person name="Li L.F."/>
            <person name="Wei W."/>
            <person name="Gao Y.C."/>
            <person name="Liu J.Z."/>
            <person name="Shao H.Z."/>
            <person name="Wang X."/>
            <person name="Wang C.C."/>
            <person name="Yang T.C."/>
            <person name="Huo Q.B."/>
            <person name="Li W."/>
            <person name="Chen H.Y."/>
            <person name="Chen S.E."/>
            <person name="Zhou L.G."/>
            <person name="Ni X.B."/>
            <person name="Tian J.H."/>
            <person name="Sheng Y."/>
            <person name="Liu T."/>
            <person name="Pan Y.S."/>
            <person name="Xia L.Y."/>
            <person name="Li J."/>
            <person name="Zhao F."/>
            <person name="Cao W.C."/>
        </authorList>
    </citation>
    <scope>NUCLEOTIDE SEQUENCE</scope>
    <source>
        <strain evidence="2">Rmic-2018</strain>
    </source>
</reference>
<evidence type="ECO:0000313" key="3">
    <source>
        <dbReference type="Proteomes" id="UP000821866"/>
    </source>
</evidence>
<dbReference type="Gene3D" id="1.10.1380.10">
    <property type="entry name" value="Neutral endopeptidase , domain2"/>
    <property type="match status" value="1"/>
</dbReference>
<feature type="compositionally biased region" description="Acidic residues" evidence="1">
    <location>
        <begin position="824"/>
        <end position="852"/>
    </location>
</feature>
<sequence>MLRPGEKKKPSDTCVNSEKCETIRFVSGGRSECRLWLKLCGSALGQFCGAPGSRARSLSCLRTRPDVREAPCPTFFFAGPPQSCSHVDLGKPQACDRTVNRAPSSQETPNVTLPDGILDDQRSGHRTVTRPGQSANPLALPRGEPVNARLLLRCADELWPSTAGPPRQPARSAWPPPPTGPSPARGSSPGRLRTPSPKRYPADVLSGLPPHPPGAQATPIGAQLPPGSAPTRPPIPVTILPPPRPEGSLSAGAPSVAPQAGQHAADMTQVAPPSVGTPSEAPLGAPHAARTAPKVAPSLAGTAIVAPHAGPHVAATAPQVTPTPATAKLTVEPMLPPQIPGHDAAAGALAPPSAKTVPEPVLPAMASKPDAAPGGPSIAPSTPPKVPVQAQAPPPTTNAPDEGENIFTVPPATIVVPPSASVASATFVGAKVCETKASSGVGGDALILNKLTEIKDILTKNAAEGAEGNKADINLRRKNGEVAFFIAAQSLPFLQTPERLNAPQVGGPQQSGNVAGSSFAFVYEPSPPSTQNVPRPETREELPVRLAYAPIYAYQPGNTPKPPVIASSVPLTFAYGPMRSSLGHDVTQPSTEMEGHLGPLVQGAAVSNDHGPSMSREFPLAFAYAPVTAMERSNPANFHSAGNDVPLAFASEQSMPLSQRESNNPPGLNLPQVNAMNEARTNKIPMRFAYAPSSPGHTNPAPLPTVTSRRIPRPRYRFAFGPPFSVRRDATKNFWSTCTETPQVQQPSNAPHTTVTIPTTPNSPSAPPPMKPAEEKKSRTTPAVPSLSREQIYVEEVEEHATTEDSYKGRRRFIRDHRFRQSDEGQDDEDNGNEDSVDEDEEEEGEEEDYDYNEFKERASRNRGWSFERKLPPKPERRQPTVAPVKMGRRLGPHPSAMGMHAAPSYMHPQIQAHVKNFYQPGLPIGTKPDAYEPPTPIMQLPSTMPAYPQEQRGAWMNLQQSPQAASASAGEQLSRNRYCAQGRADRVRMRRWARRVSCVADNCTTISADSGVMNRTPTQEHGDGRVPYPRLQRLIKQERMLRENMAKNPELRKMLPEEIFLTKEDAARMQERQDREAEVVSVQLRDEAAQTMDTAQADINRILQLEAEIRAELAKLLCALMEPFSSRHMVEDGREKLESIGEATFFDRAVFETPKKERIAMRDFAVDVHYDIMESPGPTPPSPEPACQSMMSRPNIFNNCETKCTQAAFIVESSTLSDEAGEQGLYFVGSKKKKDGAVEILLSTQYKRESNRGDQTATTLRQSSSLIRSYNERSDREGREHVSRAKQKWRTRRSLRAHIPERYEPLFKNKASQTVHPKAEKKVSRVPAKHRKEETYTELSFSTEDSNDMHKLTYARKEKSSVSRSKRARYNSSVSRYSSEERDSRRNSLWPPFSSVKITTRPSARIRVFNKGSRRSTHATASSKVSNRLLPSRPTTRSSTRAATTISSSSNASSLLQKRRSQSANLPSQSTYYENASHSLTPLQGVRQQRSSWQHHNEPSRRKQSHSTVLQVHTTQMTSDQLASVCRRHLREFRRAALEPHLLEREEKTGTQNQNWDPPPQTNSPLSYLDTQGQGGKEQDIKLWNNQVFFFVVHRKMIPDKGIFQWHWTRVWESAALLVRLLGLPALASLSIRDHPNHQGKFIVTLEPPHLLINASAAAHNWSVLWHTRAVGSVLSAFGLEESGAASEVTAMERRLAVLVDSPPIETSGLVDSMAVLFRLRHFVAQALHRLVRVTDSTELWVRQPPFVQGLLRLLDESSPQTPLNYLGFRLLVHVAPFYRRCREALVPCWHCTWHNARPLELDMAHACLRLTMQVQPHLALLAVYKGGRELYDRLQRLDFAGRLRAAVETRLQRSTGLLDAVTRAQALRRLRRFQVRAFFPDWVRAPPSEQPLSSHGLAAFVEASSRMTALRLGVRPEARWMGSPLDGHCSLGSRSLYVLASLAEPSLARLSARASTCLMRVLLFDTPPSLFQRCFPSAEVFVDAAALPVAWQLFRETHRSTSRNASAADTFFTHFSADLCQWRGRVVLPLSSSSEFRNAFNCSGNDAMAKLGACQEA</sequence>
<feature type="compositionally biased region" description="Pro residues" evidence="1">
    <location>
        <begin position="381"/>
        <end position="397"/>
    </location>
</feature>
<feature type="compositionally biased region" description="Polar residues" evidence="1">
    <location>
        <begin position="1254"/>
        <end position="1269"/>
    </location>
</feature>
<feature type="compositionally biased region" description="Low complexity" evidence="1">
    <location>
        <begin position="1433"/>
        <end position="1455"/>
    </location>
</feature>
<feature type="region of interest" description="Disordered" evidence="1">
    <location>
        <begin position="1487"/>
        <end position="1510"/>
    </location>
</feature>
<feature type="region of interest" description="Disordered" evidence="1">
    <location>
        <begin position="366"/>
        <end position="405"/>
    </location>
</feature>
<feature type="compositionally biased region" description="Basic and acidic residues" evidence="1">
    <location>
        <begin position="853"/>
        <end position="879"/>
    </location>
</feature>
<name>A0A9J6D8P0_RHIMP</name>
<accession>A0A9J6D8P0</accession>
<feature type="compositionally biased region" description="Basic residues" evidence="1">
    <location>
        <begin position="1285"/>
        <end position="1297"/>
    </location>
</feature>
<gene>
    <name evidence="2" type="ORF">HPB51_005815</name>
</gene>
<feature type="compositionally biased region" description="Basic and acidic residues" evidence="1">
    <location>
        <begin position="1271"/>
        <end position="1284"/>
    </location>
</feature>
<feature type="region of interest" description="Disordered" evidence="1">
    <location>
        <begin position="740"/>
        <end position="887"/>
    </location>
</feature>
<feature type="compositionally biased region" description="Polar residues" evidence="1">
    <location>
        <begin position="1564"/>
        <end position="1573"/>
    </location>
</feature>
<organism evidence="2 3">
    <name type="scientific">Rhipicephalus microplus</name>
    <name type="common">Cattle tick</name>
    <name type="synonym">Boophilus microplus</name>
    <dbReference type="NCBI Taxonomy" id="6941"/>
    <lineage>
        <taxon>Eukaryota</taxon>
        <taxon>Metazoa</taxon>
        <taxon>Ecdysozoa</taxon>
        <taxon>Arthropoda</taxon>
        <taxon>Chelicerata</taxon>
        <taxon>Arachnida</taxon>
        <taxon>Acari</taxon>
        <taxon>Parasitiformes</taxon>
        <taxon>Ixodida</taxon>
        <taxon>Ixodoidea</taxon>
        <taxon>Ixodidae</taxon>
        <taxon>Rhipicephalinae</taxon>
        <taxon>Rhipicephalus</taxon>
        <taxon>Boophilus</taxon>
    </lineage>
</organism>
<dbReference type="PROSITE" id="PS51885">
    <property type="entry name" value="NEPRILYSIN"/>
    <property type="match status" value="1"/>
</dbReference>
<dbReference type="InterPro" id="IPR042089">
    <property type="entry name" value="Peptidase_M13_dom_2"/>
</dbReference>
<feature type="region of interest" description="Disordered" evidence="1">
    <location>
        <begin position="99"/>
        <end position="142"/>
    </location>
</feature>
<feature type="compositionally biased region" description="Low complexity" evidence="1">
    <location>
        <begin position="182"/>
        <end position="191"/>
    </location>
</feature>
<feature type="region of interest" description="Disordered" evidence="1">
    <location>
        <begin position="1250"/>
        <end position="1470"/>
    </location>
</feature>
<dbReference type="Gene3D" id="3.40.390.10">
    <property type="entry name" value="Collagenase (Catalytic Domain)"/>
    <property type="match status" value="1"/>
</dbReference>
<keyword evidence="3" id="KW-1185">Reference proteome</keyword>
<proteinExistence type="predicted"/>
<feature type="compositionally biased region" description="Basic and acidic residues" evidence="1">
    <location>
        <begin position="1299"/>
        <end position="1308"/>
    </location>
</feature>
<dbReference type="InterPro" id="IPR000718">
    <property type="entry name" value="Peptidase_M13"/>
</dbReference>
<feature type="compositionally biased region" description="Basic and acidic residues" evidence="1">
    <location>
        <begin position="799"/>
        <end position="808"/>
    </location>
</feature>
<feature type="compositionally biased region" description="Basic residues" evidence="1">
    <location>
        <begin position="809"/>
        <end position="818"/>
    </location>
</feature>
<feature type="region of interest" description="Disordered" evidence="1">
    <location>
        <begin position="1542"/>
        <end position="1574"/>
    </location>
</feature>
<feature type="compositionally biased region" description="Polar residues" evidence="1">
    <location>
        <begin position="740"/>
        <end position="757"/>
    </location>
</feature>
<dbReference type="EMBL" id="JABSTU010000010">
    <property type="protein sequence ID" value="KAH8018402.1"/>
    <property type="molecule type" value="Genomic_DNA"/>
</dbReference>